<keyword evidence="5" id="KW-1185">Reference proteome</keyword>
<accession>A0A4Q2DRF7</accession>
<evidence type="ECO:0000256" key="3">
    <source>
        <dbReference type="PROSITE-ProRule" id="PRU00221"/>
    </source>
</evidence>
<dbReference type="InterPro" id="IPR019775">
    <property type="entry name" value="WD40_repeat_CS"/>
</dbReference>
<sequence length="360" mass="39732">MLLGHRANRNGVEKYYGIHDVKFCPLDISFVSSGNDRCVHVWESSRRPYHDRSYKLHKFEATPHALAFKPGTSTLAVAAKSVYVFPNLKRESDPLQLKGGGNNYPHHLVGAICWGREATSNYLFASSEPPTDADAFTGWHRAFDLAKEQPLGQKMDATEAGDAIAIDSLGTKLVLATRVSNSSGVLRLYDIQRKDFKKAHTKITLEPYRRDIEGEIHDAALSPDGVYLALGRHDNRTHVYDSRFLGKGVLYDFRHDNFATKTAPGSESCGVMKLQWVTNGSRLGLVSGGSDGCVRLWDVLQAANSPQNGVVLAEVNSDISTFSLGDRFKGEHQLVVGDCTGEVTIFDRLYEPDFALNVAT</sequence>
<dbReference type="SUPFAM" id="SSF50978">
    <property type="entry name" value="WD40 repeat-like"/>
    <property type="match status" value="1"/>
</dbReference>
<comment type="caution">
    <text evidence="4">The sequence shown here is derived from an EMBL/GenBank/DDBJ whole genome shotgun (WGS) entry which is preliminary data.</text>
</comment>
<evidence type="ECO:0000256" key="2">
    <source>
        <dbReference type="ARBA" id="ARBA00022737"/>
    </source>
</evidence>
<protein>
    <submittedName>
        <fullName evidence="4">Uncharacterized protein</fullName>
    </submittedName>
</protein>
<dbReference type="OrthoDB" id="10248252at2759"/>
<reference evidence="4 5" key="1">
    <citation type="submission" date="2019-01" db="EMBL/GenBank/DDBJ databases">
        <title>Draft genome sequence of Psathyrella aberdarensis IHI B618.</title>
        <authorList>
            <person name="Buettner E."/>
            <person name="Kellner H."/>
        </authorList>
    </citation>
    <scope>NUCLEOTIDE SEQUENCE [LARGE SCALE GENOMIC DNA]</scope>
    <source>
        <strain evidence="4 5">IHI B618</strain>
    </source>
</reference>
<evidence type="ECO:0000256" key="1">
    <source>
        <dbReference type="ARBA" id="ARBA00022574"/>
    </source>
</evidence>
<dbReference type="InterPro" id="IPR015943">
    <property type="entry name" value="WD40/YVTN_repeat-like_dom_sf"/>
</dbReference>
<gene>
    <name evidence="4" type="ORF">EST38_g3706</name>
</gene>
<dbReference type="Proteomes" id="UP000290288">
    <property type="component" value="Unassembled WGS sequence"/>
</dbReference>
<organism evidence="4 5">
    <name type="scientific">Candolleomyces aberdarensis</name>
    <dbReference type="NCBI Taxonomy" id="2316362"/>
    <lineage>
        <taxon>Eukaryota</taxon>
        <taxon>Fungi</taxon>
        <taxon>Dikarya</taxon>
        <taxon>Basidiomycota</taxon>
        <taxon>Agaricomycotina</taxon>
        <taxon>Agaricomycetes</taxon>
        <taxon>Agaricomycetidae</taxon>
        <taxon>Agaricales</taxon>
        <taxon>Agaricineae</taxon>
        <taxon>Psathyrellaceae</taxon>
        <taxon>Candolleomyces</taxon>
    </lineage>
</organism>
<proteinExistence type="predicted"/>
<dbReference type="STRING" id="2316362.A0A4Q2DRF7"/>
<dbReference type="Pfam" id="PF00400">
    <property type="entry name" value="WD40"/>
    <property type="match status" value="1"/>
</dbReference>
<evidence type="ECO:0000313" key="4">
    <source>
        <dbReference type="EMBL" id="RXW22156.1"/>
    </source>
</evidence>
<keyword evidence="1 3" id="KW-0853">WD repeat</keyword>
<keyword evidence="2" id="KW-0677">Repeat</keyword>
<dbReference type="AlphaFoldDB" id="A0A4Q2DRF7"/>
<dbReference type="SMART" id="SM00320">
    <property type="entry name" value="WD40"/>
    <property type="match status" value="3"/>
</dbReference>
<dbReference type="PROSITE" id="PS00678">
    <property type="entry name" value="WD_REPEATS_1"/>
    <property type="match status" value="1"/>
</dbReference>
<dbReference type="PANTHER" id="PTHR10971">
    <property type="entry name" value="MRNA EXPORT FACTOR AND BUB3"/>
    <property type="match status" value="1"/>
</dbReference>
<name>A0A4Q2DRF7_9AGAR</name>
<feature type="repeat" description="WD" evidence="3">
    <location>
        <begin position="285"/>
        <end position="299"/>
    </location>
</feature>
<evidence type="ECO:0000313" key="5">
    <source>
        <dbReference type="Proteomes" id="UP000290288"/>
    </source>
</evidence>
<dbReference type="InterPro" id="IPR036322">
    <property type="entry name" value="WD40_repeat_dom_sf"/>
</dbReference>
<dbReference type="PROSITE" id="PS50082">
    <property type="entry name" value="WD_REPEATS_2"/>
    <property type="match status" value="1"/>
</dbReference>
<dbReference type="EMBL" id="SDEE01000082">
    <property type="protein sequence ID" value="RXW22156.1"/>
    <property type="molecule type" value="Genomic_DNA"/>
</dbReference>
<dbReference type="InterPro" id="IPR001680">
    <property type="entry name" value="WD40_rpt"/>
</dbReference>
<dbReference type="Gene3D" id="2.130.10.10">
    <property type="entry name" value="YVTN repeat-like/Quinoprotein amine dehydrogenase"/>
    <property type="match status" value="1"/>
</dbReference>